<dbReference type="OrthoDB" id="7722975at2759"/>
<comment type="similarity">
    <text evidence="1 6">Belongs to the 5'-nucleotidase family.</text>
</comment>
<evidence type="ECO:0000256" key="1">
    <source>
        <dbReference type="ARBA" id="ARBA00006654"/>
    </source>
</evidence>
<dbReference type="GO" id="GO:0008253">
    <property type="term" value="F:5'-nucleotidase activity"/>
    <property type="evidence" value="ECO:0007669"/>
    <property type="project" value="TreeGrafter"/>
</dbReference>
<feature type="domain" description="Calcineurin-like phosphoesterase" evidence="7">
    <location>
        <begin position="10"/>
        <end position="224"/>
    </location>
</feature>
<reference evidence="9" key="1">
    <citation type="submission" date="2021-02" db="EMBL/GenBank/DDBJ databases">
        <authorList>
            <person name="Steward A R."/>
        </authorList>
    </citation>
    <scope>NUCLEOTIDE SEQUENCE</scope>
</reference>
<organism evidence="9 10">
    <name type="scientific">Pieris macdunnoughi</name>
    <dbReference type="NCBI Taxonomy" id="345717"/>
    <lineage>
        <taxon>Eukaryota</taxon>
        <taxon>Metazoa</taxon>
        <taxon>Ecdysozoa</taxon>
        <taxon>Arthropoda</taxon>
        <taxon>Hexapoda</taxon>
        <taxon>Insecta</taxon>
        <taxon>Pterygota</taxon>
        <taxon>Neoptera</taxon>
        <taxon>Endopterygota</taxon>
        <taxon>Lepidoptera</taxon>
        <taxon>Glossata</taxon>
        <taxon>Ditrysia</taxon>
        <taxon>Papilionoidea</taxon>
        <taxon>Pieridae</taxon>
        <taxon>Pierinae</taxon>
        <taxon>Pieris</taxon>
    </lineage>
</organism>
<dbReference type="Gene3D" id="3.60.21.10">
    <property type="match status" value="1"/>
</dbReference>
<dbReference type="Pfam" id="PF00149">
    <property type="entry name" value="Metallophos"/>
    <property type="match status" value="1"/>
</dbReference>
<sequence length="512" mass="57824">MLNCKVYPLHLIHYNDFHARFEETSDDSLLCDHNKEKCYGGLPRLLYKIEAIRRLHPDSVLLDAGDSFQGTYWYTLLKWNATQYFLNLLNNDAHAIGNHEFDDDIDGLAPYLANLKAPALAANLDASEEPRLKGLFKSYTIIERKGKKIGIVGVTTTATKGLAPTGNVKFTDPREAALRESKNLRDMGVDVIILLSHCGYTLDVEIAQDYGQYIDLVVGGHSHRDKTVMFPYLTVVKSKSDNNHQVLVLQTDAFTKFLGNITINFNCIGDILNWYGEPIALDNSIPEDENLKNKLASYAEQVHTAAAKVIGHIDKTMDHRDCVHGECLMGNFLADMMRYTAQLKIKTPYPIIALIQRSNMRAIIRKGELTEGSIVELFPYLDLLTSFELQGKYLYEALERSASDLIKGERFTGPWLLQVSGLQVTYNISRPMGNRVASAYVKKKFSTVPLDKDKIYQIVAPIYLTDGGDGYTMISDNHKNPEILGYDQHRLREYIKAYKSINVKIEGRILIS</sequence>
<dbReference type="InterPro" id="IPR006179">
    <property type="entry name" value="5_nucleotidase/apyrase"/>
</dbReference>
<dbReference type="PANTHER" id="PTHR11575:SF32">
    <property type="entry name" value="APYRASE-LIKE PROTEIN"/>
    <property type="match status" value="1"/>
</dbReference>
<comment type="caution">
    <text evidence="9">The sequence shown here is derived from an EMBL/GenBank/DDBJ whole genome shotgun (WGS) entry which is preliminary data.</text>
</comment>
<evidence type="ECO:0000256" key="6">
    <source>
        <dbReference type="RuleBase" id="RU362119"/>
    </source>
</evidence>
<keyword evidence="10" id="KW-1185">Reference proteome</keyword>
<dbReference type="FunFam" id="3.60.21.10:FF:000020">
    <property type="entry name" value="NT5E isoform 4"/>
    <property type="match status" value="1"/>
</dbReference>
<dbReference type="Gene3D" id="3.90.780.10">
    <property type="entry name" value="5'-Nucleotidase, C-terminal domain"/>
    <property type="match status" value="1"/>
</dbReference>
<keyword evidence="5 6" id="KW-0378">Hydrolase</keyword>
<dbReference type="GO" id="GO:0005886">
    <property type="term" value="C:plasma membrane"/>
    <property type="evidence" value="ECO:0007669"/>
    <property type="project" value="TreeGrafter"/>
</dbReference>
<dbReference type="InterPro" id="IPR029052">
    <property type="entry name" value="Metallo-depent_PP-like"/>
</dbReference>
<keyword evidence="4 6" id="KW-0547">Nucleotide-binding</keyword>
<evidence type="ECO:0000313" key="10">
    <source>
        <dbReference type="Proteomes" id="UP000663880"/>
    </source>
</evidence>
<dbReference type="GO" id="GO:0006196">
    <property type="term" value="P:AMP catabolic process"/>
    <property type="evidence" value="ECO:0007669"/>
    <property type="project" value="TreeGrafter"/>
</dbReference>
<gene>
    <name evidence="9" type="ORF">PMACD_LOCUS3518</name>
</gene>
<dbReference type="InterPro" id="IPR036907">
    <property type="entry name" value="5'-Nucleotdase_C_sf"/>
</dbReference>
<accession>A0A821PFL8</accession>
<dbReference type="InterPro" id="IPR004843">
    <property type="entry name" value="Calcineurin-like_PHP"/>
</dbReference>
<keyword evidence="2" id="KW-0479">Metal-binding</keyword>
<evidence type="ECO:0000256" key="5">
    <source>
        <dbReference type="ARBA" id="ARBA00022801"/>
    </source>
</evidence>
<evidence type="ECO:0000256" key="2">
    <source>
        <dbReference type="ARBA" id="ARBA00022723"/>
    </source>
</evidence>
<name>A0A821PFL8_9NEOP</name>
<dbReference type="InterPro" id="IPR008334">
    <property type="entry name" value="5'-Nucleotdase_C"/>
</dbReference>
<evidence type="ECO:0000259" key="7">
    <source>
        <dbReference type="Pfam" id="PF00149"/>
    </source>
</evidence>
<evidence type="ECO:0000256" key="3">
    <source>
        <dbReference type="ARBA" id="ARBA00022729"/>
    </source>
</evidence>
<evidence type="ECO:0000259" key="8">
    <source>
        <dbReference type="Pfam" id="PF02872"/>
    </source>
</evidence>
<dbReference type="AlphaFoldDB" id="A0A821PFL8"/>
<dbReference type="CDD" id="cd07409">
    <property type="entry name" value="MPP_CD73_N"/>
    <property type="match status" value="1"/>
</dbReference>
<dbReference type="PRINTS" id="PR01607">
    <property type="entry name" value="APYRASEFAMLY"/>
</dbReference>
<dbReference type="Pfam" id="PF02872">
    <property type="entry name" value="5_nucleotid_C"/>
    <property type="match status" value="1"/>
</dbReference>
<evidence type="ECO:0000313" key="9">
    <source>
        <dbReference type="EMBL" id="CAF4802329.1"/>
    </source>
</evidence>
<evidence type="ECO:0008006" key="11">
    <source>
        <dbReference type="Google" id="ProtNLM"/>
    </source>
</evidence>
<dbReference type="EMBL" id="CAJOBZ010000006">
    <property type="protein sequence ID" value="CAF4802329.1"/>
    <property type="molecule type" value="Genomic_DNA"/>
</dbReference>
<keyword evidence="3" id="KW-0732">Signal</keyword>
<dbReference type="GO" id="GO:0000166">
    <property type="term" value="F:nucleotide binding"/>
    <property type="evidence" value="ECO:0007669"/>
    <property type="project" value="UniProtKB-KW"/>
</dbReference>
<dbReference type="PANTHER" id="PTHR11575">
    <property type="entry name" value="5'-NUCLEOTIDASE-RELATED"/>
    <property type="match status" value="1"/>
</dbReference>
<dbReference type="GO" id="GO:0046872">
    <property type="term" value="F:metal ion binding"/>
    <property type="evidence" value="ECO:0007669"/>
    <property type="project" value="UniProtKB-KW"/>
</dbReference>
<proteinExistence type="inferred from homology"/>
<feature type="domain" description="5'-Nucleotidase C-terminal" evidence="8">
    <location>
        <begin position="309"/>
        <end position="475"/>
    </location>
</feature>
<protein>
    <recommendedName>
        <fullName evidence="11">Apyrase</fullName>
    </recommendedName>
</protein>
<dbReference type="SUPFAM" id="SSF56300">
    <property type="entry name" value="Metallo-dependent phosphatases"/>
    <property type="match status" value="1"/>
</dbReference>
<evidence type="ECO:0000256" key="4">
    <source>
        <dbReference type="ARBA" id="ARBA00022741"/>
    </source>
</evidence>
<dbReference type="Proteomes" id="UP000663880">
    <property type="component" value="Unassembled WGS sequence"/>
</dbReference>
<dbReference type="SUPFAM" id="SSF55816">
    <property type="entry name" value="5'-nucleotidase (syn. UDP-sugar hydrolase), C-terminal domain"/>
    <property type="match status" value="1"/>
</dbReference>